<feature type="transmembrane region" description="Helical" evidence="5">
    <location>
        <begin position="147"/>
        <end position="170"/>
    </location>
</feature>
<feature type="transmembrane region" description="Helical" evidence="5">
    <location>
        <begin position="93"/>
        <end position="116"/>
    </location>
</feature>
<feature type="transmembrane region" description="Helical" evidence="5">
    <location>
        <begin position="449"/>
        <end position="471"/>
    </location>
</feature>
<feature type="transmembrane region" description="Helical" evidence="5">
    <location>
        <begin position="837"/>
        <end position="854"/>
    </location>
</feature>
<feature type="transmembrane region" description="Helical" evidence="5">
    <location>
        <begin position="599"/>
        <end position="618"/>
    </location>
</feature>
<feature type="domain" description="Amino acid transporter transmembrane" evidence="6">
    <location>
        <begin position="10"/>
        <end position="434"/>
    </location>
</feature>
<proteinExistence type="predicted"/>
<feature type="domain" description="Amino acid transporter transmembrane" evidence="6">
    <location>
        <begin position="488"/>
        <end position="913"/>
    </location>
</feature>
<feature type="transmembrane region" description="Helical" evidence="5">
    <location>
        <begin position="356"/>
        <end position="373"/>
    </location>
</feature>
<evidence type="ECO:0000256" key="2">
    <source>
        <dbReference type="ARBA" id="ARBA00022692"/>
    </source>
</evidence>
<dbReference type="OrthoDB" id="40134at2759"/>
<feature type="transmembrane region" description="Helical" evidence="5">
    <location>
        <begin position="222"/>
        <end position="243"/>
    </location>
</feature>
<feature type="transmembrane region" description="Helical" evidence="5">
    <location>
        <begin position="625"/>
        <end position="648"/>
    </location>
</feature>
<dbReference type="STRING" id="1202772.A0A1V9YH49"/>
<comment type="subcellular location">
    <subcellularLocation>
        <location evidence="1">Membrane</location>
        <topology evidence="1">Multi-pass membrane protein</topology>
    </subcellularLocation>
</comment>
<comment type="caution">
    <text evidence="7">The sequence shown here is derived from an EMBL/GenBank/DDBJ whole genome shotgun (WGS) entry which is preliminary data.</text>
</comment>
<evidence type="ECO:0000256" key="1">
    <source>
        <dbReference type="ARBA" id="ARBA00004141"/>
    </source>
</evidence>
<evidence type="ECO:0000256" key="3">
    <source>
        <dbReference type="ARBA" id="ARBA00022989"/>
    </source>
</evidence>
<feature type="transmembrane region" description="Helical" evidence="5">
    <location>
        <begin position="190"/>
        <end position="210"/>
    </location>
</feature>
<dbReference type="Gene3D" id="1.20.1740.10">
    <property type="entry name" value="Amino acid/polyamine transporter I"/>
    <property type="match status" value="1"/>
</dbReference>
<organism evidence="7 8">
    <name type="scientific">Achlya hypogyna</name>
    <name type="common">Oomycete</name>
    <name type="synonym">Protoachlya hypogyna</name>
    <dbReference type="NCBI Taxonomy" id="1202772"/>
    <lineage>
        <taxon>Eukaryota</taxon>
        <taxon>Sar</taxon>
        <taxon>Stramenopiles</taxon>
        <taxon>Oomycota</taxon>
        <taxon>Saprolegniomycetes</taxon>
        <taxon>Saprolegniales</taxon>
        <taxon>Achlyaceae</taxon>
        <taxon>Achlya</taxon>
    </lineage>
</organism>
<keyword evidence="2 5" id="KW-0812">Transmembrane</keyword>
<dbReference type="PANTHER" id="PTHR22950:SF349">
    <property type="entry name" value="AMINO ACID TRANSPORTER TRANSMEMBRANE DOMAIN-CONTAINING PROTEIN"/>
    <property type="match status" value="1"/>
</dbReference>
<evidence type="ECO:0000259" key="6">
    <source>
        <dbReference type="Pfam" id="PF01490"/>
    </source>
</evidence>
<evidence type="ECO:0000256" key="4">
    <source>
        <dbReference type="ARBA" id="ARBA00023136"/>
    </source>
</evidence>
<gene>
    <name evidence="7" type="ORF">ACHHYP_12479</name>
</gene>
<feature type="transmembrane region" description="Helical" evidence="5">
    <location>
        <begin position="701"/>
        <end position="722"/>
    </location>
</feature>
<feature type="transmembrane region" description="Helical" evidence="5">
    <location>
        <begin position="37"/>
        <end position="57"/>
    </location>
</feature>
<reference evidence="7 8" key="1">
    <citation type="journal article" date="2014" name="Genome Biol. Evol.">
        <title>The secreted proteins of Achlya hypogyna and Thraustotheca clavata identify the ancestral oomycete secretome and reveal gene acquisitions by horizontal gene transfer.</title>
        <authorList>
            <person name="Misner I."/>
            <person name="Blouin N."/>
            <person name="Leonard G."/>
            <person name="Richards T.A."/>
            <person name="Lane C.E."/>
        </authorList>
    </citation>
    <scope>NUCLEOTIDE SEQUENCE [LARGE SCALE GENOMIC DNA]</scope>
    <source>
        <strain evidence="7 8">ATCC 48635</strain>
    </source>
</reference>
<accession>A0A1V9YH49</accession>
<dbReference type="PANTHER" id="PTHR22950">
    <property type="entry name" value="AMINO ACID TRANSPORTER"/>
    <property type="match status" value="1"/>
</dbReference>
<dbReference type="GO" id="GO:0005774">
    <property type="term" value="C:vacuolar membrane"/>
    <property type="evidence" value="ECO:0007669"/>
    <property type="project" value="TreeGrafter"/>
</dbReference>
<dbReference type="EMBL" id="JNBR01001828">
    <property type="protein sequence ID" value="OQR84997.1"/>
    <property type="molecule type" value="Genomic_DNA"/>
</dbReference>
<evidence type="ECO:0000313" key="8">
    <source>
        <dbReference type="Proteomes" id="UP000243579"/>
    </source>
</evidence>
<feature type="transmembrane region" description="Helical" evidence="5">
    <location>
        <begin position="531"/>
        <end position="551"/>
    </location>
</feature>
<feature type="transmembrane region" description="Helical" evidence="5">
    <location>
        <begin position="270"/>
        <end position="297"/>
    </location>
</feature>
<evidence type="ECO:0000256" key="5">
    <source>
        <dbReference type="SAM" id="Phobius"/>
    </source>
</evidence>
<feature type="transmembrane region" description="Helical" evidence="5">
    <location>
        <begin position="668"/>
        <end position="689"/>
    </location>
</feature>
<feature type="transmembrane region" description="Helical" evidence="5">
    <location>
        <begin position="860"/>
        <end position="883"/>
    </location>
</feature>
<feature type="transmembrane region" description="Helical" evidence="5">
    <location>
        <begin position="414"/>
        <end position="433"/>
    </location>
</feature>
<keyword evidence="8" id="KW-1185">Reference proteome</keyword>
<dbReference type="InterPro" id="IPR013057">
    <property type="entry name" value="AA_transpt_TM"/>
</dbReference>
<keyword evidence="3 5" id="KW-1133">Transmembrane helix</keyword>
<feature type="transmembrane region" description="Helical" evidence="5">
    <location>
        <begin position="491"/>
        <end position="511"/>
    </location>
</feature>
<feature type="transmembrane region" description="Helical" evidence="5">
    <location>
        <begin position="749"/>
        <end position="773"/>
    </location>
</feature>
<dbReference type="AlphaFoldDB" id="A0A1V9YH49"/>
<keyword evidence="4 5" id="KW-0472">Membrane</keyword>
<dbReference type="Proteomes" id="UP000243579">
    <property type="component" value="Unassembled WGS sequence"/>
</dbReference>
<sequence>MVFLTVEDIKVCFSIFCCVCGVGSLGLAGNYAGAGYVWASIAFVYMAIANTYATWCVSKVLLVSPKSVFTFGDMGEWCIGSVGRYITTFCQCLLCTLLPIVFLVLGSSLLVVLFPLSFEQPTWIVLMAITLLPVCLVPTMKEGAGMAAAGCIGTIFADGIALALLIVNMAEENPHGMTPPTPDLSFKGVTTVFGNLALAYGACIIIPTLQHEHSQPERMPRLILVAQTVISGFFLLVSILGVFSTGCQTPGNLLFPIAGTGLGFTANRGFVVLSFLFMQLHVTIAFSVIFFPVFQILERLVLGLHKFPVEEEPDIDMETQAIEATTSYVDSKKRLSDIEEPIFDAYKAPGAYFKACVLRTLMIAVCCVIAVLWKDHLGALMDFVGASTSSLVNMILPITFYLKTFWPTVSKGEKVFAIVCVLISCFLAVYVSINTGKELFTPSKPDPTILFPLCPASYQRVVHFAICFRSLKSSTTSPTMVFLTTEDWKMVFSLFCCVCGVGSLGLAGNYARAGYYAATIGFVYMASANTFATWCISKVLLAAPTSVFTYGDLGEWCLGRPGRWISTFAHSILCTMLPIVYLVLGGTMLVVLFPSSFGQATWIILMAVTLLPVCLVPTMKEGAGAALAGSLGTILADGIAVYLVIVNMKDTNPTGISPPTPEITFESVTTVFGNLGLAYGCCIIVPSLQREHTEPHRMPRVILIAQAIISVFFFLVSILGVFSTGCQTPSNLLFSISGTTLGFSADRGMVILAFLFMQLHVTIAFSVIFFPVFQILERLVLGLHKDDIPAIEADIETPAVDGVGAHQYVDSKGEVKSMHMIDPTAAYKAPGAYIKVCILRIVMIAFCVVVAVIWKDHLGALMDFVGASTSTIVNQILPLTFYLKTFWPTVSMPTKVISMFIMVISACLGVYVSINTGKELFTPAHVDPKILFPLCPPKFQEVIFTDMSYYKLH</sequence>
<feature type="transmembrane region" description="Helical" evidence="5">
    <location>
        <begin position="895"/>
        <end position="914"/>
    </location>
</feature>
<evidence type="ECO:0000313" key="7">
    <source>
        <dbReference type="EMBL" id="OQR84997.1"/>
    </source>
</evidence>
<dbReference type="Pfam" id="PF01490">
    <property type="entry name" value="Aa_trans"/>
    <property type="match status" value="2"/>
</dbReference>
<protein>
    <submittedName>
        <fullName evidence="7">Amino Acid/Auxin Permease (AAAP) Family</fullName>
    </submittedName>
</protein>
<name>A0A1V9YH49_ACHHY</name>
<feature type="transmembrane region" description="Helical" evidence="5">
    <location>
        <begin position="572"/>
        <end position="593"/>
    </location>
</feature>
<dbReference type="GO" id="GO:0015179">
    <property type="term" value="F:L-amino acid transmembrane transporter activity"/>
    <property type="evidence" value="ECO:0007669"/>
    <property type="project" value="TreeGrafter"/>
</dbReference>
<feature type="transmembrane region" description="Helical" evidence="5">
    <location>
        <begin position="379"/>
        <end position="402"/>
    </location>
</feature>
<feature type="transmembrane region" description="Helical" evidence="5">
    <location>
        <begin position="12"/>
        <end position="31"/>
    </location>
</feature>
<feature type="transmembrane region" description="Helical" evidence="5">
    <location>
        <begin position="122"/>
        <end position="140"/>
    </location>
</feature>